<comment type="caution">
    <text evidence="6">The sequence shown here is derived from an EMBL/GenBank/DDBJ whole genome shotgun (WGS) entry which is preliminary data.</text>
</comment>
<dbReference type="PANTHER" id="PTHR36116">
    <property type="entry name" value="UPF0060 MEMBRANE PROTEIN YNFA"/>
    <property type="match status" value="1"/>
</dbReference>
<dbReference type="OrthoDB" id="123240at2"/>
<dbReference type="NCBIfam" id="NF002586">
    <property type="entry name" value="PRK02237.1"/>
    <property type="match status" value="1"/>
</dbReference>
<dbReference type="EMBL" id="SDPT01000003">
    <property type="protein sequence ID" value="RXZ30688.1"/>
    <property type="molecule type" value="Genomic_DNA"/>
</dbReference>
<dbReference type="HAMAP" id="MF_00010">
    <property type="entry name" value="UPF0060"/>
    <property type="match status" value="1"/>
</dbReference>
<feature type="transmembrane region" description="Helical" evidence="5">
    <location>
        <begin position="60"/>
        <end position="77"/>
    </location>
</feature>
<evidence type="ECO:0000256" key="1">
    <source>
        <dbReference type="ARBA" id="ARBA00022475"/>
    </source>
</evidence>
<dbReference type="Pfam" id="PF02694">
    <property type="entry name" value="UPF0060"/>
    <property type="match status" value="1"/>
</dbReference>
<dbReference type="Proteomes" id="UP000292347">
    <property type="component" value="Unassembled WGS sequence"/>
</dbReference>
<proteinExistence type="inferred from homology"/>
<feature type="transmembrane region" description="Helical" evidence="5">
    <location>
        <begin position="30"/>
        <end position="48"/>
    </location>
</feature>
<feature type="transmembrane region" description="Helical" evidence="5">
    <location>
        <begin position="89"/>
        <end position="105"/>
    </location>
</feature>
<evidence type="ECO:0000256" key="3">
    <source>
        <dbReference type="ARBA" id="ARBA00022989"/>
    </source>
</evidence>
<evidence type="ECO:0000256" key="5">
    <source>
        <dbReference type="HAMAP-Rule" id="MF_00010"/>
    </source>
</evidence>
<evidence type="ECO:0000313" key="6">
    <source>
        <dbReference type="EMBL" id="RXZ30688.1"/>
    </source>
</evidence>
<dbReference type="AlphaFoldDB" id="A0A4Q2IRF9"/>
<sequence>MPTPILFVFAAALEIGGCFAFWKWARLGASPLWLIPGMIALAGFAWILTFADTPAAARAYAAYGGIYVASSLGWMWLVEGLRPDRFDLIGGGLCLLGCLAILFGPR</sequence>
<keyword evidence="1 5" id="KW-1003">Cell membrane</keyword>
<dbReference type="PANTHER" id="PTHR36116:SF1">
    <property type="entry name" value="UPF0060 MEMBRANE PROTEIN YNFA"/>
    <property type="match status" value="1"/>
</dbReference>
<organism evidence="6 7">
    <name type="scientific">Sphingomonas desiccabilis</name>
    <dbReference type="NCBI Taxonomy" id="429134"/>
    <lineage>
        <taxon>Bacteria</taxon>
        <taxon>Pseudomonadati</taxon>
        <taxon>Pseudomonadota</taxon>
        <taxon>Alphaproteobacteria</taxon>
        <taxon>Sphingomonadales</taxon>
        <taxon>Sphingomonadaceae</taxon>
        <taxon>Sphingomonas</taxon>
    </lineage>
</organism>
<gene>
    <name evidence="6" type="ORF">EO081_15870</name>
</gene>
<name>A0A4Q2IRF9_9SPHN</name>
<keyword evidence="3 5" id="KW-1133">Transmembrane helix</keyword>
<keyword evidence="2 5" id="KW-0812">Transmembrane</keyword>
<dbReference type="GO" id="GO:0005886">
    <property type="term" value="C:plasma membrane"/>
    <property type="evidence" value="ECO:0007669"/>
    <property type="project" value="UniProtKB-SubCell"/>
</dbReference>
<evidence type="ECO:0000256" key="4">
    <source>
        <dbReference type="ARBA" id="ARBA00023136"/>
    </source>
</evidence>
<comment type="similarity">
    <text evidence="5">Belongs to the UPF0060 family.</text>
</comment>
<evidence type="ECO:0000313" key="7">
    <source>
        <dbReference type="Proteomes" id="UP000292347"/>
    </source>
</evidence>
<accession>A0A4Q2IRF9</accession>
<comment type="subcellular location">
    <subcellularLocation>
        <location evidence="5">Cell membrane</location>
        <topology evidence="5">Multi-pass membrane protein</topology>
    </subcellularLocation>
</comment>
<reference evidence="6 7" key="1">
    <citation type="submission" date="2019-01" db="EMBL/GenBank/DDBJ databases">
        <title>Sphingomonas mucosissima sp. nov. and Sphingomonas desiccabilis sp. nov., from biological soil crusts in the Colorado Plateau, USA.</title>
        <authorList>
            <person name="Zhu D."/>
        </authorList>
    </citation>
    <scope>NUCLEOTIDE SEQUENCE [LARGE SCALE GENOMIC DNA]</scope>
    <source>
        <strain evidence="6 7">CP1D</strain>
    </source>
</reference>
<dbReference type="InterPro" id="IPR003844">
    <property type="entry name" value="UPF0060"/>
</dbReference>
<protein>
    <submittedName>
        <fullName evidence="6">YnfA family protein</fullName>
    </submittedName>
</protein>
<keyword evidence="4 5" id="KW-0472">Membrane</keyword>
<keyword evidence="7" id="KW-1185">Reference proteome</keyword>
<evidence type="ECO:0000256" key="2">
    <source>
        <dbReference type="ARBA" id="ARBA00022692"/>
    </source>
</evidence>
<dbReference type="RefSeq" id="WP_129343389.1">
    <property type="nucleotide sequence ID" value="NZ_JACIDD010000003.1"/>
</dbReference>
<dbReference type="InterPro" id="IPR037185">
    <property type="entry name" value="EmrE-like"/>
</dbReference>
<dbReference type="SUPFAM" id="SSF103481">
    <property type="entry name" value="Multidrug resistance efflux transporter EmrE"/>
    <property type="match status" value="1"/>
</dbReference>